<name>A0A5J4PHC0_9ZZZZ</name>
<proteinExistence type="predicted"/>
<gene>
    <name evidence="1" type="ORF">EZS27_040473</name>
</gene>
<comment type="caution">
    <text evidence="1">The sequence shown here is derived from an EMBL/GenBank/DDBJ whole genome shotgun (WGS) entry which is preliminary data.</text>
</comment>
<accession>A0A5J4PHC0</accession>
<feature type="non-terminal residue" evidence="1">
    <location>
        <position position="106"/>
    </location>
</feature>
<protein>
    <submittedName>
        <fullName evidence="1">Uncharacterized protein</fullName>
    </submittedName>
</protein>
<reference evidence="1" key="1">
    <citation type="submission" date="2019-03" db="EMBL/GenBank/DDBJ databases">
        <title>Single cell metagenomics reveals metabolic interactions within the superorganism composed of flagellate Streblomastix strix and complex community of Bacteroidetes bacteria on its surface.</title>
        <authorList>
            <person name="Treitli S.C."/>
            <person name="Kolisko M."/>
            <person name="Husnik F."/>
            <person name="Keeling P."/>
            <person name="Hampl V."/>
        </authorList>
    </citation>
    <scope>NUCLEOTIDE SEQUENCE</scope>
    <source>
        <strain evidence="1">STM</strain>
    </source>
</reference>
<dbReference type="AlphaFoldDB" id="A0A5J4PHC0"/>
<organism evidence="1">
    <name type="scientific">termite gut metagenome</name>
    <dbReference type="NCBI Taxonomy" id="433724"/>
    <lineage>
        <taxon>unclassified sequences</taxon>
        <taxon>metagenomes</taxon>
        <taxon>organismal metagenomes</taxon>
    </lineage>
</organism>
<dbReference type="EMBL" id="SNRY01008868">
    <property type="protein sequence ID" value="KAA6307853.1"/>
    <property type="molecule type" value="Genomic_DNA"/>
</dbReference>
<sequence>MFTETTDHAEHNFCITLNTYPRKQNELVSSSVSDGICPQKLSTSKIALLPNNAIIGNSFYNSFFIFLINLSNAIETQSFFHSVLNAISFESGLSIKSLILTTVGMG</sequence>
<evidence type="ECO:0000313" key="1">
    <source>
        <dbReference type="EMBL" id="KAA6307853.1"/>
    </source>
</evidence>